<dbReference type="RefSeq" id="WP_011584111.1">
    <property type="nucleotide sequence ID" value="NC_008255.1"/>
</dbReference>
<evidence type="ECO:0000256" key="4">
    <source>
        <dbReference type="ARBA" id="ARBA00022576"/>
    </source>
</evidence>
<evidence type="ECO:0000256" key="1">
    <source>
        <dbReference type="ARBA" id="ARBA00001933"/>
    </source>
</evidence>
<dbReference type="InterPro" id="IPR015421">
    <property type="entry name" value="PyrdxlP-dep_Trfase_major"/>
</dbReference>
<dbReference type="InterPro" id="IPR015422">
    <property type="entry name" value="PyrdxlP-dep_Trfase_small"/>
</dbReference>
<dbReference type="Gene3D" id="3.90.1150.10">
    <property type="entry name" value="Aspartate Aminotransferase, domain 1"/>
    <property type="match status" value="1"/>
</dbReference>
<dbReference type="PANTHER" id="PTHR42790:SF19">
    <property type="entry name" value="KYNURENINE_ALPHA-AMINOADIPATE AMINOTRANSFERASE, MITOCHONDRIAL"/>
    <property type="match status" value="1"/>
</dbReference>
<dbReference type="EMBL" id="CP000383">
    <property type="protein sequence ID" value="ABG57995.1"/>
    <property type="molecule type" value="Genomic_DNA"/>
</dbReference>
<protein>
    <submittedName>
        <fullName evidence="8">Transcriptional regulator with DNA-binding domain and aminotransferase domains</fullName>
    </submittedName>
</protein>
<evidence type="ECO:0000256" key="3">
    <source>
        <dbReference type="ARBA" id="ARBA00011738"/>
    </source>
</evidence>
<dbReference type="InterPro" id="IPR050859">
    <property type="entry name" value="Class-I_PLP-dep_aminotransf"/>
</dbReference>
<dbReference type="GO" id="GO:0030170">
    <property type="term" value="F:pyridoxal phosphate binding"/>
    <property type="evidence" value="ECO:0007669"/>
    <property type="project" value="InterPro"/>
</dbReference>
<comment type="similarity">
    <text evidence="2">Belongs to the class-I pyridoxal-phosphate-dependent aminotransferase family.</text>
</comment>
<dbReference type="Gene3D" id="3.40.640.10">
    <property type="entry name" value="Type I PLP-dependent aspartate aminotransferase-like (Major domain)"/>
    <property type="match status" value="1"/>
</dbReference>
<dbReference type="GO" id="GO:1901605">
    <property type="term" value="P:alpha-amino acid metabolic process"/>
    <property type="evidence" value="ECO:0007669"/>
    <property type="project" value="TreeGrafter"/>
</dbReference>
<dbReference type="GO" id="GO:0003677">
    <property type="term" value="F:DNA binding"/>
    <property type="evidence" value="ECO:0007669"/>
    <property type="project" value="UniProtKB-KW"/>
</dbReference>
<evidence type="ECO:0000259" key="7">
    <source>
        <dbReference type="Pfam" id="PF00155"/>
    </source>
</evidence>
<sequence>MKTTSTTTNLFANRVNSVPQSFIREILKVASNPAITSFAGGLPNPAFFPVKELELSAARVFQQEGMQALQYTSTEGYYPLREFISHRYRQRYNLDIPPEQILITNGSQQALDLIGKIFINPGDHVLMERPTYLGALQCLSMFQPNFQEVLLNADGIDIDDLEDQLWSNPIKLFYSIPNFQNPTGIRYSKAIREQAMQVLGRYNTIVIEDDPYGDIFFNGEELPPLYSFMPEKTILLGSFSKTIAPGLRLGWMVASEEIIRKATIMKQASDLHSGNLTQHILYRFLTAYSVDAHIKTIQDVYRFQRDTMMSCLKQYFPSSIKYTHPQGGMFAWVTLPEEITARELLAKAIEQDIIFVPGDAFYASNPDTQTLRLNYSNVEEAAMRKAMNTLGGMVASLVEV</sequence>
<keyword evidence="5" id="KW-0808">Transferase</keyword>
<comment type="cofactor">
    <cofactor evidence="1">
        <name>pyridoxal 5'-phosphate</name>
        <dbReference type="ChEBI" id="CHEBI:597326"/>
    </cofactor>
</comment>
<organism evidence="8 9">
    <name type="scientific">Cytophaga hutchinsonii (strain ATCC 33406 / DSM 1761 / CIP 103989 / NBRC 15051 / NCIMB 9469 / D465)</name>
    <dbReference type="NCBI Taxonomy" id="269798"/>
    <lineage>
        <taxon>Bacteria</taxon>
        <taxon>Pseudomonadati</taxon>
        <taxon>Bacteroidota</taxon>
        <taxon>Cytophagia</taxon>
        <taxon>Cytophagales</taxon>
        <taxon>Cytophagaceae</taxon>
        <taxon>Cytophaga</taxon>
    </lineage>
</organism>
<keyword evidence="9" id="KW-1185">Reference proteome</keyword>
<keyword evidence="8" id="KW-0238">DNA-binding</keyword>
<accession>A0A6N4SNV7</accession>
<feature type="domain" description="Aminotransferase class I/classII large" evidence="7">
    <location>
        <begin position="59"/>
        <end position="389"/>
    </location>
</feature>
<dbReference type="Proteomes" id="UP000001822">
    <property type="component" value="Chromosome"/>
</dbReference>
<comment type="subunit">
    <text evidence="3">Homodimer.</text>
</comment>
<reference evidence="8 9" key="1">
    <citation type="journal article" date="2007" name="Appl. Environ. Microbiol.">
        <title>Genome sequence of the cellulolytic gliding bacterium Cytophaga hutchinsonii.</title>
        <authorList>
            <person name="Xie G."/>
            <person name="Bruce D.C."/>
            <person name="Challacombe J.F."/>
            <person name="Chertkov O."/>
            <person name="Detter J.C."/>
            <person name="Gilna P."/>
            <person name="Han C.S."/>
            <person name="Lucas S."/>
            <person name="Misra M."/>
            <person name="Myers G.L."/>
            <person name="Richardson P."/>
            <person name="Tapia R."/>
            <person name="Thayer N."/>
            <person name="Thompson L.S."/>
            <person name="Brettin T.S."/>
            <person name="Henrissat B."/>
            <person name="Wilson D.B."/>
            <person name="McBride M.J."/>
        </authorList>
    </citation>
    <scope>NUCLEOTIDE SEQUENCE [LARGE SCALE GENOMIC DNA]</scope>
    <source>
        <strain evidence="9">ATCC 33406 / DSM 1761 / CIP 103989 / NBRC 15051 / NCIMB 9469 / D465</strain>
    </source>
</reference>
<proteinExistence type="inferred from homology"/>
<dbReference type="AlphaFoldDB" id="A0A6N4SNV7"/>
<evidence type="ECO:0000256" key="6">
    <source>
        <dbReference type="ARBA" id="ARBA00022898"/>
    </source>
</evidence>
<keyword evidence="4 8" id="KW-0032">Aminotransferase</keyword>
<dbReference type="SUPFAM" id="SSF53383">
    <property type="entry name" value="PLP-dependent transferases"/>
    <property type="match status" value="1"/>
</dbReference>
<keyword evidence="6" id="KW-0663">Pyridoxal phosphate</keyword>
<dbReference type="GO" id="GO:0008483">
    <property type="term" value="F:transaminase activity"/>
    <property type="evidence" value="ECO:0007669"/>
    <property type="project" value="UniProtKB-KW"/>
</dbReference>
<dbReference type="PANTHER" id="PTHR42790">
    <property type="entry name" value="AMINOTRANSFERASE"/>
    <property type="match status" value="1"/>
</dbReference>
<evidence type="ECO:0000313" key="8">
    <source>
        <dbReference type="EMBL" id="ABG57995.1"/>
    </source>
</evidence>
<dbReference type="InterPro" id="IPR004839">
    <property type="entry name" value="Aminotransferase_I/II_large"/>
</dbReference>
<dbReference type="Pfam" id="PF00155">
    <property type="entry name" value="Aminotran_1_2"/>
    <property type="match status" value="1"/>
</dbReference>
<dbReference type="KEGG" id="chu:CHU_0708"/>
<name>A0A6N4SNV7_CYTH3</name>
<evidence type="ECO:0000256" key="2">
    <source>
        <dbReference type="ARBA" id="ARBA00007441"/>
    </source>
</evidence>
<dbReference type="CDD" id="cd00609">
    <property type="entry name" value="AAT_like"/>
    <property type="match status" value="1"/>
</dbReference>
<gene>
    <name evidence="8" type="ordered locus">CHU_0708</name>
</gene>
<dbReference type="InterPro" id="IPR015424">
    <property type="entry name" value="PyrdxlP-dep_Trfase"/>
</dbReference>
<evidence type="ECO:0000256" key="5">
    <source>
        <dbReference type="ARBA" id="ARBA00022679"/>
    </source>
</evidence>
<dbReference type="FunFam" id="3.40.640.10:FF:000053">
    <property type="entry name" value="Aminotransferase, class I"/>
    <property type="match status" value="1"/>
</dbReference>
<evidence type="ECO:0000313" key="9">
    <source>
        <dbReference type="Proteomes" id="UP000001822"/>
    </source>
</evidence>
<dbReference type="OrthoDB" id="594134at2"/>